<proteinExistence type="predicted"/>
<keyword evidence="3" id="KW-1133">Transmembrane helix</keyword>
<evidence type="ECO:0000313" key="9">
    <source>
        <dbReference type="Proteomes" id="UP000639338"/>
    </source>
</evidence>
<feature type="compositionally biased region" description="Low complexity" evidence="6">
    <location>
        <begin position="306"/>
        <end position="346"/>
    </location>
</feature>
<keyword evidence="2" id="KW-0812">Transmembrane</keyword>
<dbReference type="EMBL" id="JACMRX010000003">
    <property type="protein sequence ID" value="KAF7993169.1"/>
    <property type="molecule type" value="Genomic_DNA"/>
</dbReference>
<organism evidence="8 9">
    <name type="scientific">Aphidius gifuensis</name>
    <name type="common">Parasitoid wasp</name>
    <dbReference type="NCBI Taxonomy" id="684658"/>
    <lineage>
        <taxon>Eukaryota</taxon>
        <taxon>Metazoa</taxon>
        <taxon>Ecdysozoa</taxon>
        <taxon>Arthropoda</taxon>
        <taxon>Hexapoda</taxon>
        <taxon>Insecta</taxon>
        <taxon>Pterygota</taxon>
        <taxon>Neoptera</taxon>
        <taxon>Endopterygota</taxon>
        <taxon>Hymenoptera</taxon>
        <taxon>Apocrita</taxon>
        <taxon>Ichneumonoidea</taxon>
        <taxon>Braconidae</taxon>
        <taxon>Aphidiinae</taxon>
        <taxon>Aphidius</taxon>
    </lineage>
</organism>
<dbReference type="PANTHER" id="PTHR12943">
    <property type="entry name" value="HOMOCYSTEINE-RESPONSIVE ENDOPLASMIC RETICULUM-RESIDENT UNIQUITIN-LIKE DOMAIN HERPUD PROTEIN FAMILY MEMBER"/>
    <property type="match status" value="1"/>
</dbReference>
<evidence type="ECO:0000256" key="5">
    <source>
        <dbReference type="ARBA" id="ARBA00023230"/>
    </source>
</evidence>
<protein>
    <recommendedName>
        <fullName evidence="7">Ubiquitin-like domain-containing protein</fullName>
    </recommendedName>
</protein>
<dbReference type="InterPro" id="IPR029071">
    <property type="entry name" value="Ubiquitin-like_domsf"/>
</dbReference>
<accession>A0A835CRS7</accession>
<dbReference type="AlphaFoldDB" id="A0A835CRS7"/>
<evidence type="ECO:0000256" key="3">
    <source>
        <dbReference type="ARBA" id="ARBA00022989"/>
    </source>
</evidence>
<evidence type="ECO:0000313" key="8">
    <source>
        <dbReference type="EMBL" id="KAF7993169.1"/>
    </source>
</evidence>
<dbReference type="GO" id="GO:0016020">
    <property type="term" value="C:membrane"/>
    <property type="evidence" value="ECO:0007669"/>
    <property type="project" value="UniProtKB-SubCell"/>
</dbReference>
<dbReference type="PROSITE" id="PS50053">
    <property type="entry name" value="UBIQUITIN_2"/>
    <property type="match status" value="1"/>
</dbReference>
<name>A0A835CRS7_APHGI</name>
<feature type="region of interest" description="Disordered" evidence="6">
    <location>
        <begin position="306"/>
        <end position="364"/>
    </location>
</feature>
<reference evidence="8 9" key="1">
    <citation type="submission" date="2020-08" db="EMBL/GenBank/DDBJ databases">
        <title>Aphidius gifuensis genome sequencing and assembly.</title>
        <authorList>
            <person name="Du Z."/>
        </authorList>
    </citation>
    <scope>NUCLEOTIDE SEQUENCE [LARGE SCALE GENOMIC DNA]</scope>
    <source>
        <strain evidence="8">YNYX2018</strain>
        <tissue evidence="8">Adults</tissue>
    </source>
</reference>
<evidence type="ECO:0000256" key="4">
    <source>
        <dbReference type="ARBA" id="ARBA00023136"/>
    </source>
</evidence>
<gene>
    <name evidence="8" type="ORF">HCN44_006229</name>
</gene>
<dbReference type="CDD" id="cd01790">
    <property type="entry name" value="Ubl_HERP"/>
    <property type="match status" value="1"/>
</dbReference>
<dbReference type="Proteomes" id="UP000639338">
    <property type="component" value="Unassembled WGS sequence"/>
</dbReference>
<evidence type="ECO:0000256" key="1">
    <source>
        <dbReference type="ARBA" id="ARBA00004370"/>
    </source>
</evidence>
<sequence length="393" mass="44067">MAECQDNNVIKLLVKAPDQRIDDHIIECQLDWSVEKLKHHLQESYPSNPKVCEQKIILSGQVLSDLVILKDVLQEHHIYTKNTYIIHLVCKSLTRYTTPIAKPTTATTSAATTTTTATETPTHPAVNLSAQSSFMQYQQYPGAQLNNQQIVWMQQAYAHYLTQYMQIMSAQAMQWQSTIPYAQTSTNTDNNNLNNVGGNGINNNADNINELRNPINNPPAPVQPPVVGAPINPPNNNNVGEEREAGARADWLDTFEIFARLLVLSSIVYFYSSPSRFLIVTFLGFAVYLIQGGFFRIPPLFLGENNNGPMENNNNNNQQQQQQQENNGAQVPGGQEQQRQGVQPQQADNEPQVQTDPQTNAVRDNERPNALAFAWTFFSTFFTSLIPEQPPVI</sequence>
<dbReference type="PANTHER" id="PTHR12943:SF27">
    <property type="entry name" value="HOMOCYSTEINE-INDUCED ENDOPLASMIC RETICULUM PROTEIN, ISOFORM A"/>
    <property type="match status" value="1"/>
</dbReference>
<dbReference type="OrthoDB" id="21589at2759"/>
<comment type="caution">
    <text evidence="8">The sequence shown here is derived from an EMBL/GenBank/DDBJ whole genome shotgun (WGS) entry which is preliminary data.</text>
</comment>
<feature type="domain" description="Ubiquitin-like" evidence="7">
    <location>
        <begin position="10"/>
        <end position="71"/>
    </location>
</feature>
<evidence type="ECO:0000256" key="6">
    <source>
        <dbReference type="SAM" id="MobiDB-lite"/>
    </source>
</evidence>
<evidence type="ECO:0000256" key="2">
    <source>
        <dbReference type="ARBA" id="ARBA00022692"/>
    </source>
</evidence>
<dbReference type="FunFam" id="3.10.20.90:FF:000046">
    <property type="entry name" value="Homocysteine-responsive endoplasmic reticulum-resident ubiquitin-like domain member 2 protein"/>
    <property type="match status" value="1"/>
</dbReference>
<keyword evidence="4" id="KW-0472">Membrane</keyword>
<dbReference type="Gene3D" id="3.10.20.90">
    <property type="entry name" value="Phosphatidylinositol 3-kinase Catalytic Subunit, Chain A, domain 1"/>
    <property type="match status" value="1"/>
</dbReference>
<comment type="subcellular location">
    <subcellularLocation>
        <location evidence="1">Membrane</location>
    </subcellularLocation>
</comment>
<dbReference type="SUPFAM" id="SSF54236">
    <property type="entry name" value="Ubiquitin-like"/>
    <property type="match status" value="1"/>
</dbReference>
<dbReference type="GO" id="GO:0030968">
    <property type="term" value="P:endoplasmic reticulum unfolded protein response"/>
    <property type="evidence" value="ECO:0007669"/>
    <property type="project" value="TreeGrafter"/>
</dbReference>
<dbReference type="InterPro" id="IPR000626">
    <property type="entry name" value="Ubiquitin-like_dom"/>
</dbReference>
<feature type="compositionally biased region" description="Polar residues" evidence="6">
    <location>
        <begin position="347"/>
        <end position="362"/>
    </location>
</feature>
<dbReference type="InterPro" id="IPR039751">
    <property type="entry name" value="HERPUD1/2"/>
</dbReference>
<keyword evidence="5" id="KW-0834">Unfolded protein response</keyword>
<evidence type="ECO:0000259" key="7">
    <source>
        <dbReference type="PROSITE" id="PS50053"/>
    </source>
</evidence>
<keyword evidence="9" id="KW-1185">Reference proteome</keyword>